<dbReference type="InterPro" id="IPR046035">
    <property type="entry name" value="DUF5993"/>
</dbReference>
<dbReference type="Proteomes" id="UP000189545">
    <property type="component" value="Chromosome"/>
</dbReference>
<reference evidence="1 2" key="1">
    <citation type="submission" date="2016-03" db="EMBL/GenBank/DDBJ databases">
        <title>Complete genome sequence of Shewanella psychrophila WP2, a deep sea bacterium isolated from west Pacific sediment.</title>
        <authorList>
            <person name="Xu G."/>
            <person name="Jian H."/>
        </authorList>
    </citation>
    <scope>NUCLEOTIDE SEQUENCE [LARGE SCALE GENOMIC DNA]</scope>
    <source>
        <strain evidence="1 2">WP2</strain>
    </source>
</reference>
<sequence>MMALIFCLFLIAMVLAVQGKRNLAFYGFGVSLAVSLYWFSHHATDTLAILL</sequence>
<dbReference type="KEGG" id="spsw:Sps_01513"/>
<accession>A0A1S6HME7</accession>
<keyword evidence="2" id="KW-1185">Reference proteome</keyword>
<proteinExistence type="predicted"/>
<dbReference type="AlphaFoldDB" id="A0A1S6HME7"/>
<protein>
    <submittedName>
        <fullName evidence="1">Uncharacterized protein</fullName>
    </submittedName>
</protein>
<evidence type="ECO:0000313" key="1">
    <source>
        <dbReference type="EMBL" id="AQS36679.1"/>
    </source>
</evidence>
<organism evidence="1 2">
    <name type="scientific">Shewanella psychrophila</name>
    <dbReference type="NCBI Taxonomy" id="225848"/>
    <lineage>
        <taxon>Bacteria</taxon>
        <taxon>Pseudomonadati</taxon>
        <taxon>Pseudomonadota</taxon>
        <taxon>Gammaproteobacteria</taxon>
        <taxon>Alteromonadales</taxon>
        <taxon>Shewanellaceae</taxon>
        <taxon>Shewanella</taxon>
    </lineage>
</organism>
<dbReference type="RefSeq" id="WP_169915707.1">
    <property type="nucleotide sequence ID" value="NZ_CP014782.1"/>
</dbReference>
<dbReference type="Pfam" id="PF19455">
    <property type="entry name" value="DUF5993"/>
    <property type="match status" value="1"/>
</dbReference>
<dbReference type="EMBL" id="CP014782">
    <property type="protein sequence ID" value="AQS36679.1"/>
    <property type="molecule type" value="Genomic_DNA"/>
</dbReference>
<evidence type="ECO:0000313" key="2">
    <source>
        <dbReference type="Proteomes" id="UP000189545"/>
    </source>
</evidence>
<name>A0A1S6HME7_9GAMM</name>
<gene>
    <name evidence="1" type="ORF">Sps_01513</name>
</gene>